<dbReference type="eggNOG" id="COG0750">
    <property type="taxonomic scope" value="Bacteria"/>
</dbReference>
<dbReference type="CDD" id="cd23081">
    <property type="entry name" value="cpPDZ_EcRseP-like"/>
    <property type="match status" value="1"/>
</dbReference>
<keyword evidence="9 11" id="KW-0482">Metalloprotease</keyword>
<evidence type="ECO:0000256" key="5">
    <source>
        <dbReference type="ARBA" id="ARBA00022692"/>
    </source>
</evidence>
<dbReference type="EMBL" id="CP007452">
    <property type="protein sequence ID" value="AHM56623.1"/>
    <property type="molecule type" value="Genomic_DNA"/>
</dbReference>
<feature type="domain" description="PDZ" evidence="13">
    <location>
        <begin position="122"/>
        <end position="172"/>
    </location>
</feature>
<evidence type="ECO:0000259" key="13">
    <source>
        <dbReference type="Pfam" id="PF17820"/>
    </source>
</evidence>
<dbReference type="PATRIC" id="fig|1286171.3.peg.1277"/>
<evidence type="ECO:0000256" key="3">
    <source>
        <dbReference type="ARBA" id="ARBA00007931"/>
    </source>
</evidence>
<keyword evidence="15" id="KW-1185">Reference proteome</keyword>
<dbReference type="NCBIfam" id="TIGR00054">
    <property type="entry name" value="RIP metalloprotease RseP"/>
    <property type="match status" value="1"/>
</dbReference>
<dbReference type="InterPro" id="IPR036034">
    <property type="entry name" value="PDZ_sf"/>
</dbReference>
<dbReference type="STRING" id="1286171.EAL2_c13280"/>
<reference evidence="14 15" key="1">
    <citation type="journal article" date="2014" name="Genome Announc.">
        <title>Complete Genome Sequence of Amino Acid-Utilizing Eubacterium acidaminophilum al-2 (DSM 3953).</title>
        <authorList>
            <person name="Poehlein A."/>
            <person name="Andreesen J.R."/>
            <person name="Daniel R."/>
        </authorList>
    </citation>
    <scope>NUCLEOTIDE SEQUENCE [LARGE SCALE GENOMIC DNA]</scope>
    <source>
        <strain evidence="14 15">DSM 3953</strain>
    </source>
</reference>
<comment type="similarity">
    <text evidence="3 11">Belongs to the peptidase M50B family.</text>
</comment>
<dbReference type="Pfam" id="PF02163">
    <property type="entry name" value="Peptidase_M50"/>
    <property type="match status" value="1"/>
</dbReference>
<evidence type="ECO:0000256" key="4">
    <source>
        <dbReference type="ARBA" id="ARBA00022670"/>
    </source>
</evidence>
<dbReference type="InterPro" id="IPR041489">
    <property type="entry name" value="PDZ_6"/>
</dbReference>
<evidence type="ECO:0000313" key="14">
    <source>
        <dbReference type="EMBL" id="AHM56623.1"/>
    </source>
</evidence>
<dbReference type="SUPFAM" id="SSF50156">
    <property type="entry name" value="PDZ domain-like"/>
    <property type="match status" value="1"/>
</dbReference>
<proteinExistence type="inferred from homology"/>
<keyword evidence="8 11" id="KW-1133">Transmembrane helix</keyword>
<dbReference type="EC" id="3.4.24.-" evidence="11"/>
<dbReference type="GO" id="GO:0016020">
    <property type="term" value="C:membrane"/>
    <property type="evidence" value="ECO:0007669"/>
    <property type="project" value="UniProtKB-SubCell"/>
</dbReference>
<dbReference type="GO" id="GO:0046872">
    <property type="term" value="F:metal ion binding"/>
    <property type="evidence" value="ECO:0007669"/>
    <property type="project" value="UniProtKB-KW"/>
</dbReference>
<evidence type="ECO:0000256" key="8">
    <source>
        <dbReference type="ARBA" id="ARBA00022989"/>
    </source>
</evidence>
<feature type="domain" description="Peptidase M50" evidence="12">
    <location>
        <begin position="6"/>
        <end position="317"/>
    </location>
</feature>
<gene>
    <name evidence="14" type="ORF">EAL2_c13280</name>
</gene>
<dbReference type="HOGENOM" id="CLU_025778_1_3_9"/>
<organism evidence="14 15">
    <name type="scientific">Peptoclostridium acidaminophilum DSM 3953</name>
    <dbReference type="NCBI Taxonomy" id="1286171"/>
    <lineage>
        <taxon>Bacteria</taxon>
        <taxon>Bacillati</taxon>
        <taxon>Bacillota</taxon>
        <taxon>Clostridia</taxon>
        <taxon>Peptostreptococcales</taxon>
        <taxon>Peptoclostridiaceae</taxon>
        <taxon>Peptoclostridium</taxon>
    </lineage>
</organism>
<evidence type="ECO:0000256" key="7">
    <source>
        <dbReference type="ARBA" id="ARBA00022833"/>
    </source>
</evidence>
<keyword evidence="4 14" id="KW-0645">Protease</keyword>
<dbReference type="InterPro" id="IPR008915">
    <property type="entry name" value="Peptidase_M50"/>
</dbReference>
<dbReference type="Pfam" id="PF17820">
    <property type="entry name" value="PDZ_6"/>
    <property type="match status" value="1"/>
</dbReference>
<evidence type="ECO:0000256" key="2">
    <source>
        <dbReference type="ARBA" id="ARBA00004141"/>
    </source>
</evidence>
<keyword evidence="10 11" id="KW-0472">Membrane</keyword>
<accession>W8TFN7</accession>
<evidence type="ECO:0000256" key="9">
    <source>
        <dbReference type="ARBA" id="ARBA00023049"/>
    </source>
</evidence>
<evidence type="ECO:0000256" key="11">
    <source>
        <dbReference type="RuleBase" id="RU362031"/>
    </source>
</evidence>
<comment type="subcellular location">
    <subcellularLocation>
        <location evidence="2">Membrane</location>
        <topology evidence="2">Multi-pass membrane protein</topology>
    </subcellularLocation>
</comment>
<dbReference type="PANTHER" id="PTHR42837">
    <property type="entry name" value="REGULATOR OF SIGMA-E PROTEASE RSEP"/>
    <property type="match status" value="1"/>
</dbReference>
<dbReference type="Gene3D" id="2.30.42.10">
    <property type="match status" value="1"/>
</dbReference>
<feature type="transmembrane region" description="Helical" evidence="11">
    <location>
        <begin position="304"/>
        <end position="323"/>
    </location>
</feature>
<comment type="cofactor">
    <cofactor evidence="1 11">
        <name>Zn(2+)</name>
        <dbReference type="ChEBI" id="CHEBI:29105"/>
    </cofactor>
</comment>
<evidence type="ECO:0000313" key="15">
    <source>
        <dbReference type="Proteomes" id="UP000019591"/>
    </source>
</evidence>
<dbReference type="InterPro" id="IPR004387">
    <property type="entry name" value="Pept_M50_Zn"/>
</dbReference>
<dbReference type="AlphaFoldDB" id="W8TFN7"/>
<keyword evidence="5 11" id="KW-0812">Transmembrane</keyword>
<keyword evidence="11" id="KW-0479">Metal-binding</keyword>
<feature type="transmembrane region" description="Helical" evidence="11">
    <location>
        <begin position="253"/>
        <end position="275"/>
    </location>
</feature>
<feature type="transmembrane region" description="Helical" evidence="11">
    <location>
        <begin position="88"/>
        <end position="115"/>
    </location>
</feature>
<dbReference type="KEGG" id="eac:EAL2_c13280"/>
<dbReference type="CDD" id="cd06163">
    <property type="entry name" value="S2P-M50_PDZ_RseP-like"/>
    <property type="match status" value="1"/>
</dbReference>
<evidence type="ECO:0000256" key="10">
    <source>
        <dbReference type="ARBA" id="ARBA00023136"/>
    </source>
</evidence>
<evidence type="ECO:0000259" key="12">
    <source>
        <dbReference type="Pfam" id="PF02163"/>
    </source>
</evidence>
<keyword evidence="7 11" id="KW-0862">Zinc</keyword>
<dbReference type="PANTHER" id="PTHR42837:SF2">
    <property type="entry name" value="MEMBRANE METALLOPROTEASE ARASP2, CHLOROPLASTIC-RELATED"/>
    <property type="match status" value="1"/>
</dbReference>
<evidence type="ECO:0000256" key="6">
    <source>
        <dbReference type="ARBA" id="ARBA00022801"/>
    </source>
</evidence>
<protein>
    <recommendedName>
        <fullName evidence="11">Zinc metalloprotease</fullName>
        <ecNumber evidence="11">3.4.24.-</ecNumber>
    </recommendedName>
</protein>
<dbReference type="Proteomes" id="UP000019591">
    <property type="component" value="Chromosome"/>
</dbReference>
<sequence length="332" mass="36193">MTIFIALVVFGVIVLFHEFGHFIVAKLCKVKVHEFAIGMGPKIASIKGKETDYSIRLLPLGGYVKMLGEDEDSEDENSFGKKSVLQRIGIIAAGPIMNFVLAILLFTVIFMLVGIPTTSIKETMKDYPAQSAGIIEGDKIIEIEGTKIEDWNQVTSIVGNSAGKSIEIKIQRAGKPMEYKVTPLEQDGRGVIGILPSSEKNLALSLKSSVERTGYILSQMMNFFATLVTGNVNTSDVVGPVGIINVVGEAARVGYLNVISLAAVISINLGLINLFPFPALDGSRILFLIIELARGKKIDPEKEGMIHFIGFALLMLLMVFITYKDIIKLIDK</sequence>
<dbReference type="RefSeq" id="WP_025435609.1">
    <property type="nucleotide sequence ID" value="NZ_CP007452.1"/>
</dbReference>
<evidence type="ECO:0000256" key="1">
    <source>
        <dbReference type="ARBA" id="ARBA00001947"/>
    </source>
</evidence>
<dbReference type="GO" id="GO:0004222">
    <property type="term" value="F:metalloendopeptidase activity"/>
    <property type="evidence" value="ECO:0007669"/>
    <property type="project" value="InterPro"/>
</dbReference>
<keyword evidence="6 11" id="KW-0378">Hydrolase</keyword>
<name>W8TFN7_PEPAC</name>
<dbReference type="OrthoDB" id="9782003at2"/>
<dbReference type="GO" id="GO:0006508">
    <property type="term" value="P:proteolysis"/>
    <property type="evidence" value="ECO:0007669"/>
    <property type="project" value="UniProtKB-KW"/>
</dbReference>